<proteinExistence type="predicted"/>
<organism evidence="2 3">
    <name type="scientific">Mycolicibacterium duvalii</name>
    <dbReference type="NCBI Taxonomy" id="39688"/>
    <lineage>
        <taxon>Bacteria</taxon>
        <taxon>Bacillati</taxon>
        <taxon>Actinomycetota</taxon>
        <taxon>Actinomycetes</taxon>
        <taxon>Mycobacteriales</taxon>
        <taxon>Mycobacteriaceae</taxon>
        <taxon>Mycolicibacterium</taxon>
    </lineage>
</organism>
<sequence>MPLQDYMKLVSVDDHLIEHPRVWLDRLPKSDHEMGPRIIEREDGRQVWTYQGTVYPNIGLNAVAGKDPREWGWDPVRFDQMMPGCYDSSARLLDMDLDGVHTGMAFPSFPKFAGTLFLEGADRDLALRCVQAYNDYHIDEWSAADPDRLPPIVIMPVWDVDLCVAELHRTAAKGAKGVSFVESPTPLDLPSFHTDYWDPFFSAAEEIDIPLMMHFGTSGTRPFTAPDAPEATFIALMGLNSMQSMINLCFSPVFHNHPNLKIVLAEGGIGWMPWMLERADMTWERQRFWQPINQEVRPSELFRRNIWGCFIVDSTGIGLRHDIGLDRILWECDFPHSDSMWPNSRKILADSVRHVPDNEVHAIAELNARELFHLKPA</sequence>
<dbReference type="GO" id="GO:0005737">
    <property type="term" value="C:cytoplasm"/>
    <property type="evidence" value="ECO:0007669"/>
    <property type="project" value="TreeGrafter"/>
</dbReference>
<dbReference type="EMBL" id="AP022563">
    <property type="protein sequence ID" value="BBX17055.1"/>
    <property type="molecule type" value="Genomic_DNA"/>
</dbReference>
<dbReference type="InterPro" id="IPR032466">
    <property type="entry name" value="Metal_Hydrolase"/>
</dbReference>
<dbReference type="GO" id="GO:0016787">
    <property type="term" value="F:hydrolase activity"/>
    <property type="evidence" value="ECO:0007669"/>
    <property type="project" value="UniProtKB-KW"/>
</dbReference>
<keyword evidence="3" id="KW-1185">Reference proteome</keyword>
<protein>
    <submittedName>
        <fullName evidence="2">Amidohydrolase</fullName>
    </submittedName>
</protein>
<dbReference type="SUPFAM" id="SSF51556">
    <property type="entry name" value="Metallo-dependent hydrolases"/>
    <property type="match status" value="1"/>
</dbReference>
<accession>A0A7I7JYX7</accession>
<dbReference type="Proteomes" id="UP000467006">
    <property type="component" value="Chromosome"/>
</dbReference>
<dbReference type="AlphaFoldDB" id="A0A7I7JYX7"/>
<dbReference type="GO" id="GO:0016831">
    <property type="term" value="F:carboxy-lyase activity"/>
    <property type="evidence" value="ECO:0007669"/>
    <property type="project" value="InterPro"/>
</dbReference>
<dbReference type="GO" id="GO:0019748">
    <property type="term" value="P:secondary metabolic process"/>
    <property type="evidence" value="ECO:0007669"/>
    <property type="project" value="TreeGrafter"/>
</dbReference>
<reference evidence="2 3" key="1">
    <citation type="journal article" date="2019" name="Emerg. Microbes Infect.">
        <title>Comprehensive subspecies identification of 175 nontuberculous mycobacteria species based on 7547 genomic profiles.</title>
        <authorList>
            <person name="Matsumoto Y."/>
            <person name="Kinjo T."/>
            <person name="Motooka D."/>
            <person name="Nabeya D."/>
            <person name="Jung N."/>
            <person name="Uechi K."/>
            <person name="Horii T."/>
            <person name="Iida T."/>
            <person name="Fujita J."/>
            <person name="Nakamura S."/>
        </authorList>
    </citation>
    <scope>NUCLEOTIDE SEQUENCE [LARGE SCALE GENOMIC DNA]</scope>
    <source>
        <strain evidence="2 3">JCM 6396</strain>
    </source>
</reference>
<evidence type="ECO:0000259" key="1">
    <source>
        <dbReference type="Pfam" id="PF04909"/>
    </source>
</evidence>
<dbReference type="InterPro" id="IPR032465">
    <property type="entry name" value="ACMSD"/>
</dbReference>
<dbReference type="PANTHER" id="PTHR21240:SF28">
    <property type="entry name" value="ISO-OROTATE DECARBOXYLASE (EUROFUNG)"/>
    <property type="match status" value="1"/>
</dbReference>
<dbReference type="OrthoDB" id="8673349at2"/>
<dbReference type="Pfam" id="PF04909">
    <property type="entry name" value="Amidohydro_2"/>
    <property type="match status" value="1"/>
</dbReference>
<dbReference type="InterPro" id="IPR006680">
    <property type="entry name" value="Amidohydro-rel"/>
</dbReference>
<name>A0A7I7JYX7_9MYCO</name>
<dbReference type="RefSeq" id="WP_098003118.1">
    <property type="nucleotide sequence ID" value="NZ_AP022563.1"/>
</dbReference>
<evidence type="ECO:0000313" key="2">
    <source>
        <dbReference type="EMBL" id="BBX17055.1"/>
    </source>
</evidence>
<dbReference type="Gene3D" id="3.20.20.140">
    <property type="entry name" value="Metal-dependent hydrolases"/>
    <property type="match status" value="1"/>
</dbReference>
<dbReference type="KEGG" id="mdu:MDUV_19150"/>
<feature type="domain" description="Amidohydrolase-related" evidence="1">
    <location>
        <begin position="126"/>
        <end position="374"/>
    </location>
</feature>
<keyword evidence="2" id="KW-0378">Hydrolase</keyword>
<gene>
    <name evidence="2" type="ORF">MDUV_19150</name>
</gene>
<evidence type="ECO:0000313" key="3">
    <source>
        <dbReference type="Proteomes" id="UP000467006"/>
    </source>
</evidence>
<dbReference type="PANTHER" id="PTHR21240">
    <property type="entry name" value="2-AMINO-3-CARBOXYLMUCONATE-6-SEMIALDEHYDE DECARBOXYLASE"/>
    <property type="match status" value="1"/>
</dbReference>